<keyword evidence="5" id="KW-0808">Transferase</keyword>
<protein>
    <recommendedName>
        <fullName evidence="3">phosphomevalonate kinase</fullName>
        <ecNumber evidence="3">2.7.4.2</ecNumber>
    </recommendedName>
</protein>
<feature type="compositionally biased region" description="Basic and acidic residues" evidence="13">
    <location>
        <begin position="507"/>
        <end position="518"/>
    </location>
</feature>
<dbReference type="Proteomes" id="UP000697127">
    <property type="component" value="Unassembled WGS sequence"/>
</dbReference>
<dbReference type="GO" id="GO:0004631">
    <property type="term" value="F:phosphomevalonate kinase activity"/>
    <property type="evidence" value="ECO:0007669"/>
    <property type="project" value="UniProtKB-EC"/>
</dbReference>
<evidence type="ECO:0000256" key="10">
    <source>
        <dbReference type="ARBA" id="ARBA00023098"/>
    </source>
</evidence>
<evidence type="ECO:0000256" key="5">
    <source>
        <dbReference type="ARBA" id="ARBA00022679"/>
    </source>
</evidence>
<evidence type="ECO:0000256" key="2">
    <source>
        <dbReference type="ARBA" id="ARBA00006495"/>
    </source>
</evidence>
<dbReference type="NCBIfam" id="TIGR01219">
    <property type="entry name" value="Pmev_kin_ERG8"/>
    <property type="match status" value="1"/>
</dbReference>
<dbReference type="Pfam" id="PF00288">
    <property type="entry name" value="GHMP_kinases_N"/>
    <property type="match status" value="1"/>
</dbReference>
<keyword evidence="16" id="KW-1185">Reference proteome</keyword>
<evidence type="ECO:0000256" key="6">
    <source>
        <dbReference type="ARBA" id="ARBA00022741"/>
    </source>
</evidence>
<feature type="compositionally biased region" description="Low complexity" evidence="13">
    <location>
        <begin position="1299"/>
        <end position="1319"/>
    </location>
</feature>
<keyword evidence="6" id="KW-0547">Nucleotide-binding</keyword>
<feature type="compositionally biased region" description="Low complexity" evidence="13">
    <location>
        <begin position="782"/>
        <end position="804"/>
    </location>
</feature>
<dbReference type="PANTHER" id="PTHR31814">
    <property type="match status" value="1"/>
</dbReference>
<feature type="region of interest" description="Disordered" evidence="13">
    <location>
        <begin position="1342"/>
        <end position="1369"/>
    </location>
</feature>
<evidence type="ECO:0000256" key="13">
    <source>
        <dbReference type="SAM" id="MobiDB-lite"/>
    </source>
</evidence>
<comment type="similarity">
    <text evidence="2">Belongs to the GHMP kinase family. Mevalonate kinase subfamily.</text>
</comment>
<keyword evidence="9" id="KW-0752">Steroid biosynthesis</keyword>
<dbReference type="PANTHER" id="PTHR31814:SF2">
    <property type="entry name" value="PHOSPHOMEVALONATE KINASE"/>
    <property type="match status" value="1"/>
</dbReference>
<comment type="pathway">
    <text evidence="1">Isoprenoid biosynthesis; isopentenyl diphosphate biosynthesis via mevalonate pathway; isopentenyl diphosphate from (R)-mevalonate: step 2/3.</text>
</comment>
<evidence type="ECO:0000256" key="8">
    <source>
        <dbReference type="ARBA" id="ARBA00022840"/>
    </source>
</evidence>
<accession>A0A9P6WP00</accession>
<feature type="region of interest" description="Disordered" evidence="13">
    <location>
        <begin position="757"/>
        <end position="804"/>
    </location>
</feature>
<evidence type="ECO:0000259" key="14">
    <source>
        <dbReference type="Pfam" id="PF00288"/>
    </source>
</evidence>
<comment type="catalytic activity">
    <reaction evidence="12">
        <text>(R)-5-phosphomevalonate + ATP = (R)-5-diphosphomevalonate + ADP</text>
        <dbReference type="Rhea" id="RHEA:16341"/>
        <dbReference type="ChEBI" id="CHEBI:30616"/>
        <dbReference type="ChEBI" id="CHEBI:57557"/>
        <dbReference type="ChEBI" id="CHEBI:58146"/>
        <dbReference type="ChEBI" id="CHEBI:456216"/>
        <dbReference type="EC" id="2.7.4.2"/>
    </reaction>
    <physiologicalReaction direction="left-to-right" evidence="12">
        <dbReference type="Rhea" id="RHEA:16342"/>
    </physiologicalReaction>
</comment>
<keyword evidence="7 15" id="KW-0418">Kinase</keyword>
<gene>
    <name evidence="15" type="primary">ERG8</name>
    <name evidence="15" type="ORF">C6P40_002238</name>
</gene>
<comment type="caution">
    <text evidence="15">The sequence shown here is derived from an EMBL/GenBank/DDBJ whole genome shotgun (WGS) entry which is preliminary data.</text>
</comment>
<evidence type="ECO:0000256" key="12">
    <source>
        <dbReference type="ARBA" id="ARBA00029326"/>
    </source>
</evidence>
<feature type="region of interest" description="Disordered" evidence="13">
    <location>
        <begin position="1265"/>
        <end position="1329"/>
    </location>
</feature>
<evidence type="ECO:0000256" key="11">
    <source>
        <dbReference type="ARBA" id="ARBA00023221"/>
    </source>
</evidence>
<keyword evidence="11" id="KW-0753">Steroid metabolism</keyword>
<keyword evidence="8" id="KW-0067">ATP-binding</keyword>
<dbReference type="InterPro" id="IPR014721">
    <property type="entry name" value="Ribsml_uS5_D2-typ_fold_subgr"/>
</dbReference>
<feature type="domain" description="GHMP kinase N-terminal" evidence="14">
    <location>
        <begin position="154"/>
        <end position="227"/>
    </location>
</feature>
<sequence>MADRAFSATGKAFLAGGYLVLDPQYEAYVVALSSRMYTLNNITENQSGDGKYNITVKSPQFLNGSWSYSIDLNEIESKGLRHAVNEITHKKNPFVESVVHTTIAYAIGKNVIDPSISKGKNIKITIFSDAEYHSQLNSIQKESSNKSLKFLYHNKEITKINKTGLGSSAALVTSLTASLLASFFPEFDIAKPELLWKEKVHNLSQISHCKAQGKIGSGFDVAAATFGSIIYRRFAPEFINRVLDAQSESIEKLVYLVDKQEWNMKYQQCSLPPGIRLLMGDVIGGSETPKMVSKVNIWREYNQEAADDIYKNLNESNMKLIKSLQNMNKLCESDPERYKKLLNLLSLESGEHLITESSDDYKELKDIIESIKNIRLYLQMMTVQSGAEIEPPEQSKLLDTLVRIRGVLGGVVPGAGGYDAVCILVSEECVEHVFSETASHSQFKHVRWMNLAEQKDGLVEEKPSDFEVLTNSRQSSSSIKSTPESLNDFLDLYADDDDYENISDNYENDRNVSEKENDRDEESDFETSSLVSNDHCRKIPTTSKNTNNINNSNIHYNDDNDNDNDNDNDCTIGENLKISQSQNQISGEAKNVSTISPSSAQFSTFKVLDSSVKTTIFHADSTIISDLDNTLANDTITGENNNNNNTTINSINRPKTYTYIFDDNSEDNLGIDESILDMINSFGNGMDNNEEIEIELSPDFISQLKKDKTVRQKSISNNSLNNMDLISIEMSTDDEDYDDANRFKLFFGMDSLSSSNNLEMSLDNDENHNQEEAQLTNEESSRSSSVPSENQLEDNLNNKNINNPEINVFHKHPITKNLSKEIEEDIQNLNISPAPAFSDFVHNTSIDFNNMPDDPPPYCEIDAVNVENPFQIEGTSSQSNTEQNISSIEDITETRDHASEMINFSNNFNSANTKTQPLGLSIKKSVNSLTTSPVRPSSSSSINSPMKRKISIKLKKNKDGELSRHASVDFYHMDRYLPPYRSLINPNKAFDYRTNTYIDANDNDIEIREGDDNKPIVAIHKRKKESKFMSILLSKNNNIKQKLSDETNDSLKPIKSRSVSIRSLTSITRSIKSHEMKSKPVAKFNDLSTNIHQMIIKQIDNQHDLVNCLYVSKEFKKYAIPQLYKYPKFTSSYRLGQFVHTIMNYPDYSQYVKIFDLSTITFPVSLTNTEILKYQNKLSYGSSSAMELLNDKSRIIYASWRDWKYRNHSLYGDFNKWRKRTNSSSTISSLTTTSNNSGVGIHWDINTNKSAPNLLDSKHLSSTVTLNSNNNNNNTGTINTYRTRSYSGSENVLKKNSRSRSNSASNIKIKSNGNNSNSKKNNKQQIDNGNFVKSFKKAFGIEPEISNGGNKLKKKRTSTSPIRKSINKNTNTTTVNIASVNQKKKTIPIASSMKNVSSSNNGDLKLNKHSKKVSIDRSSFEKVQNEIPFGTPHPKMNSMLKQYCFSKDIPAGYIIHILKECKQLEEINFNNIVVSNDYEIRDYEQFDWFEGTGKIHENNKEISPIILNEEKPIFWSDCNRDMDVNEDEFLKGFAENVDFKNIWKCLKELSKIRVLKLENLSSLEMRIIEGIVLDSEFKDNLQYLDCCKSGMVKRSEWDYLKDVNDWREYLISNFS</sequence>
<feature type="compositionally biased region" description="Acidic residues" evidence="13">
    <location>
        <begin position="559"/>
        <end position="568"/>
    </location>
</feature>
<feature type="compositionally biased region" description="Low complexity" evidence="13">
    <location>
        <begin position="1265"/>
        <end position="1283"/>
    </location>
</feature>
<keyword evidence="10" id="KW-0443">Lipid metabolism</keyword>
<dbReference type="InterPro" id="IPR020568">
    <property type="entry name" value="Ribosomal_Su5_D2-typ_SF"/>
</dbReference>
<dbReference type="SUPFAM" id="SSF54211">
    <property type="entry name" value="Ribosomal protein S5 domain 2-like"/>
    <property type="match status" value="1"/>
</dbReference>
<evidence type="ECO:0000256" key="9">
    <source>
        <dbReference type="ARBA" id="ARBA00022955"/>
    </source>
</evidence>
<dbReference type="InterPro" id="IPR016005">
    <property type="entry name" value="Erg8"/>
</dbReference>
<organism evidence="15 16">
    <name type="scientific">Pichia californica</name>
    <dbReference type="NCBI Taxonomy" id="460514"/>
    <lineage>
        <taxon>Eukaryota</taxon>
        <taxon>Fungi</taxon>
        <taxon>Dikarya</taxon>
        <taxon>Ascomycota</taxon>
        <taxon>Saccharomycotina</taxon>
        <taxon>Pichiomycetes</taxon>
        <taxon>Pichiales</taxon>
        <taxon>Pichiaceae</taxon>
        <taxon>Pichia</taxon>
    </lineage>
</organism>
<evidence type="ECO:0000256" key="7">
    <source>
        <dbReference type="ARBA" id="ARBA00022777"/>
    </source>
</evidence>
<evidence type="ECO:0000313" key="16">
    <source>
        <dbReference type="Proteomes" id="UP000697127"/>
    </source>
</evidence>
<dbReference type="GO" id="GO:0010142">
    <property type="term" value="P:farnesyl diphosphate biosynthetic process, mevalonate pathway"/>
    <property type="evidence" value="ECO:0007669"/>
    <property type="project" value="TreeGrafter"/>
</dbReference>
<dbReference type="InterPro" id="IPR035102">
    <property type="entry name" value="Phosphomevalonate_kinase"/>
</dbReference>
<dbReference type="GO" id="GO:0006696">
    <property type="term" value="P:ergosterol biosynthetic process"/>
    <property type="evidence" value="ECO:0007669"/>
    <property type="project" value="TreeGrafter"/>
</dbReference>
<feature type="region of interest" description="Disordered" evidence="13">
    <location>
        <begin position="500"/>
        <end position="572"/>
    </location>
</feature>
<dbReference type="EMBL" id="PUHW01000025">
    <property type="protein sequence ID" value="KAG0690606.1"/>
    <property type="molecule type" value="Genomic_DNA"/>
</dbReference>
<reference evidence="15" key="1">
    <citation type="submission" date="2020-11" db="EMBL/GenBank/DDBJ databases">
        <title>Kefir isolates.</title>
        <authorList>
            <person name="Marcisauskas S."/>
            <person name="Kim Y."/>
            <person name="Blasche S."/>
        </authorList>
    </citation>
    <scope>NUCLEOTIDE SEQUENCE</scope>
    <source>
        <strain evidence="15">Olga-1</strain>
    </source>
</reference>
<evidence type="ECO:0000313" key="15">
    <source>
        <dbReference type="EMBL" id="KAG0690606.1"/>
    </source>
</evidence>
<evidence type="ECO:0000256" key="3">
    <source>
        <dbReference type="ARBA" id="ARBA00012958"/>
    </source>
</evidence>
<evidence type="ECO:0000256" key="4">
    <source>
        <dbReference type="ARBA" id="ARBA00022516"/>
    </source>
</evidence>
<name>A0A9P6WP00_9ASCO</name>
<feature type="compositionally biased region" description="Low complexity" evidence="13">
    <location>
        <begin position="545"/>
        <end position="555"/>
    </location>
</feature>
<dbReference type="GO" id="GO:0005524">
    <property type="term" value="F:ATP binding"/>
    <property type="evidence" value="ECO:0007669"/>
    <property type="project" value="UniProtKB-KW"/>
</dbReference>
<dbReference type="Gene3D" id="3.30.230.10">
    <property type="match status" value="1"/>
</dbReference>
<dbReference type="EC" id="2.7.4.2" evidence="3"/>
<proteinExistence type="inferred from homology"/>
<dbReference type="GO" id="GO:0019287">
    <property type="term" value="P:isopentenyl diphosphate biosynthetic process, mevalonate pathway"/>
    <property type="evidence" value="ECO:0007669"/>
    <property type="project" value="TreeGrafter"/>
</dbReference>
<dbReference type="GO" id="GO:0005777">
    <property type="term" value="C:peroxisome"/>
    <property type="evidence" value="ECO:0007669"/>
    <property type="project" value="TreeGrafter"/>
</dbReference>
<dbReference type="InterPro" id="IPR006204">
    <property type="entry name" value="GHMP_kinase_N_dom"/>
</dbReference>
<keyword evidence="4" id="KW-0444">Lipid biosynthesis</keyword>
<evidence type="ECO:0000256" key="1">
    <source>
        <dbReference type="ARBA" id="ARBA00005017"/>
    </source>
</evidence>